<dbReference type="InterPro" id="IPR016064">
    <property type="entry name" value="NAD/diacylglycerol_kinase_sf"/>
</dbReference>
<protein>
    <recommendedName>
        <fullName evidence="1">DAGKc domain-containing protein</fullName>
    </recommendedName>
</protein>
<keyword evidence="3" id="KW-1185">Reference proteome</keyword>
<dbReference type="Pfam" id="PF00781">
    <property type="entry name" value="DAGK_cat"/>
    <property type="match status" value="1"/>
</dbReference>
<gene>
    <name evidence="2" type="ORF">BaRGS_00006650</name>
</gene>
<dbReference type="PANTHER" id="PTHR12358:SF111">
    <property type="entry name" value="CERAMIDE KINASE, ISOFORM A"/>
    <property type="match status" value="1"/>
</dbReference>
<evidence type="ECO:0000313" key="2">
    <source>
        <dbReference type="EMBL" id="KAK7502286.1"/>
    </source>
</evidence>
<organism evidence="2 3">
    <name type="scientific">Batillaria attramentaria</name>
    <dbReference type="NCBI Taxonomy" id="370345"/>
    <lineage>
        <taxon>Eukaryota</taxon>
        <taxon>Metazoa</taxon>
        <taxon>Spiralia</taxon>
        <taxon>Lophotrochozoa</taxon>
        <taxon>Mollusca</taxon>
        <taxon>Gastropoda</taxon>
        <taxon>Caenogastropoda</taxon>
        <taxon>Sorbeoconcha</taxon>
        <taxon>Cerithioidea</taxon>
        <taxon>Batillariidae</taxon>
        <taxon>Batillaria</taxon>
    </lineage>
</organism>
<reference evidence="2 3" key="1">
    <citation type="journal article" date="2023" name="Sci. Data">
        <title>Genome assembly of the Korean intertidal mud-creeper Batillaria attramentaria.</title>
        <authorList>
            <person name="Patra A.K."/>
            <person name="Ho P.T."/>
            <person name="Jun S."/>
            <person name="Lee S.J."/>
            <person name="Kim Y."/>
            <person name="Won Y.J."/>
        </authorList>
    </citation>
    <scope>NUCLEOTIDE SEQUENCE [LARGE SCALE GENOMIC DNA]</scope>
    <source>
        <strain evidence="2">Wonlab-2016</strain>
    </source>
</reference>
<dbReference type="Gene3D" id="3.40.50.10330">
    <property type="entry name" value="Probable inorganic polyphosphate/atp-NAD kinase, domain 1"/>
    <property type="match status" value="1"/>
</dbReference>
<dbReference type="EMBL" id="JACVVK020000027">
    <property type="protein sequence ID" value="KAK7502286.1"/>
    <property type="molecule type" value="Genomic_DNA"/>
</dbReference>
<dbReference type="InterPro" id="IPR001206">
    <property type="entry name" value="Diacylglycerol_kinase_cat_dom"/>
</dbReference>
<evidence type="ECO:0000313" key="3">
    <source>
        <dbReference type="Proteomes" id="UP001519460"/>
    </source>
</evidence>
<dbReference type="SUPFAM" id="SSF111331">
    <property type="entry name" value="NAD kinase/diacylglycerol kinase-like"/>
    <property type="match status" value="1"/>
</dbReference>
<dbReference type="InterPro" id="IPR017438">
    <property type="entry name" value="ATP-NAD_kinase_N"/>
</dbReference>
<feature type="non-terminal residue" evidence="2">
    <location>
        <position position="1"/>
    </location>
</feature>
<feature type="domain" description="DAGKc" evidence="1">
    <location>
        <begin position="81"/>
        <end position="231"/>
    </location>
</feature>
<dbReference type="Gene3D" id="2.60.200.40">
    <property type="match status" value="1"/>
</dbReference>
<proteinExistence type="predicted"/>
<comment type="caution">
    <text evidence="2">The sequence shown here is derived from an EMBL/GenBank/DDBJ whole genome shotgun (WGS) entry which is preliminary data.</text>
</comment>
<sequence length="423" mass="46684">TVPYHFLLAVEGKTIPSNNSSSNNRTERQMEGGVKHSSLILHYARPASNSRLRLMSLSVRSDVTTCRALCTKLQERTSVTERPKRLAVIINPNSGKKRAEKVFKTKVQPVFSLCGIHSTVTVTSAPKEARELLQTLDLGDVDGVVTVGGDGLYCEVMNGLLLRTQKDHGVNADDPEAEIIPTDIPIGIIPAGSGDWVVQYLHGTRDVITSALHVVLGKTSLTNAVSVHQGGKLSAYAGLVLGFGLQGDIMNDCEKFRWMGPSRYSVVPVSTVLSRQLFDVEVEYQDDVTSDVKRISDQMYGVDTYVISKGEQGDKLVPVFGDSALSVYTSSKCSLGKHVQKLTKLQENKAGCFDFDFVKTARTQGYKVRFPRAPVTCRGGQKILKEKYYINCDGEVLQVMRPEFEVRLHRHAIRLFGTTFTVR</sequence>
<dbReference type="PANTHER" id="PTHR12358">
    <property type="entry name" value="SPHINGOSINE KINASE"/>
    <property type="match status" value="1"/>
</dbReference>
<evidence type="ECO:0000259" key="1">
    <source>
        <dbReference type="PROSITE" id="PS50146"/>
    </source>
</evidence>
<dbReference type="SMART" id="SM00046">
    <property type="entry name" value="DAGKc"/>
    <property type="match status" value="1"/>
</dbReference>
<dbReference type="InterPro" id="IPR050187">
    <property type="entry name" value="Lipid_Phosphate_FormReg"/>
</dbReference>
<accession>A0ABD0LS16</accession>
<dbReference type="Proteomes" id="UP001519460">
    <property type="component" value="Unassembled WGS sequence"/>
</dbReference>
<dbReference type="AlphaFoldDB" id="A0ABD0LS16"/>
<dbReference type="PROSITE" id="PS50146">
    <property type="entry name" value="DAGK"/>
    <property type="match status" value="1"/>
</dbReference>
<name>A0ABD0LS16_9CAEN</name>